<dbReference type="Pfam" id="PF02909">
    <property type="entry name" value="TetR_C_1"/>
    <property type="match status" value="1"/>
</dbReference>
<dbReference type="Pfam" id="PF00440">
    <property type="entry name" value="TetR_N"/>
    <property type="match status" value="1"/>
</dbReference>
<dbReference type="Proteomes" id="UP000655751">
    <property type="component" value="Unassembled WGS sequence"/>
</dbReference>
<evidence type="ECO:0000313" key="7">
    <source>
        <dbReference type="Proteomes" id="UP000655751"/>
    </source>
</evidence>
<dbReference type="InterPro" id="IPR004111">
    <property type="entry name" value="Repressor_TetR_C"/>
</dbReference>
<protein>
    <submittedName>
        <fullName evidence="6">TetR/AcrR family transcriptional regulator C-terminal domain-containing protein</fullName>
    </submittedName>
</protein>
<comment type="caution">
    <text evidence="6">The sequence shown here is derived from an EMBL/GenBank/DDBJ whole genome shotgun (WGS) entry which is preliminary data.</text>
</comment>
<keyword evidence="7" id="KW-1185">Reference proteome</keyword>
<evidence type="ECO:0000256" key="3">
    <source>
        <dbReference type="ARBA" id="ARBA00023163"/>
    </source>
</evidence>
<gene>
    <name evidence="6" type="ORF">IT779_07995</name>
</gene>
<keyword evidence="2 4" id="KW-0238">DNA-binding</keyword>
<reference evidence="6" key="1">
    <citation type="submission" date="2020-11" db="EMBL/GenBank/DDBJ databases">
        <title>Nocardia NEAU-351.nov., a novel actinomycete isolated from the cow dung.</title>
        <authorList>
            <person name="Zhang X."/>
        </authorList>
    </citation>
    <scope>NUCLEOTIDE SEQUENCE</scope>
    <source>
        <strain evidence="6">NEAU-351</strain>
    </source>
</reference>
<dbReference type="PANTHER" id="PTHR30055:SF151">
    <property type="entry name" value="TRANSCRIPTIONAL REGULATORY PROTEIN"/>
    <property type="match status" value="1"/>
</dbReference>
<keyword evidence="3" id="KW-0804">Transcription</keyword>
<dbReference type="PANTHER" id="PTHR30055">
    <property type="entry name" value="HTH-TYPE TRANSCRIPTIONAL REGULATOR RUTR"/>
    <property type="match status" value="1"/>
</dbReference>
<dbReference type="EMBL" id="JADMLG010000002">
    <property type="protein sequence ID" value="MBH0776223.1"/>
    <property type="molecule type" value="Genomic_DNA"/>
</dbReference>
<keyword evidence="1" id="KW-0805">Transcription regulation</keyword>
<dbReference type="InterPro" id="IPR001647">
    <property type="entry name" value="HTH_TetR"/>
</dbReference>
<dbReference type="GO" id="GO:0045892">
    <property type="term" value="P:negative regulation of DNA-templated transcription"/>
    <property type="evidence" value="ECO:0007669"/>
    <property type="project" value="InterPro"/>
</dbReference>
<feature type="domain" description="HTH tetR-type" evidence="5">
    <location>
        <begin position="6"/>
        <end position="66"/>
    </location>
</feature>
<proteinExistence type="predicted"/>
<organism evidence="6 7">
    <name type="scientific">Nocardia bovistercoris</name>
    <dbReference type="NCBI Taxonomy" id="2785916"/>
    <lineage>
        <taxon>Bacteria</taxon>
        <taxon>Bacillati</taxon>
        <taxon>Actinomycetota</taxon>
        <taxon>Actinomycetes</taxon>
        <taxon>Mycobacteriales</taxon>
        <taxon>Nocardiaceae</taxon>
        <taxon>Nocardia</taxon>
    </lineage>
</organism>
<name>A0A931IAD1_9NOCA</name>
<dbReference type="SUPFAM" id="SSF46689">
    <property type="entry name" value="Homeodomain-like"/>
    <property type="match status" value="1"/>
</dbReference>
<dbReference type="GO" id="GO:0003700">
    <property type="term" value="F:DNA-binding transcription factor activity"/>
    <property type="evidence" value="ECO:0007669"/>
    <property type="project" value="TreeGrafter"/>
</dbReference>
<evidence type="ECO:0000256" key="4">
    <source>
        <dbReference type="PROSITE-ProRule" id="PRU00335"/>
    </source>
</evidence>
<dbReference type="InterPro" id="IPR036271">
    <property type="entry name" value="Tet_transcr_reg_TetR-rel_C_sf"/>
</dbReference>
<dbReference type="RefSeq" id="WP_196148479.1">
    <property type="nucleotide sequence ID" value="NZ_JADMLG010000002.1"/>
</dbReference>
<dbReference type="Gene3D" id="1.10.10.60">
    <property type="entry name" value="Homeodomain-like"/>
    <property type="match status" value="1"/>
</dbReference>
<dbReference type="GO" id="GO:0000976">
    <property type="term" value="F:transcription cis-regulatory region binding"/>
    <property type="evidence" value="ECO:0007669"/>
    <property type="project" value="TreeGrafter"/>
</dbReference>
<evidence type="ECO:0000313" key="6">
    <source>
        <dbReference type="EMBL" id="MBH0776223.1"/>
    </source>
</evidence>
<dbReference type="PROSITE" id="PS50977">
    <property type="entry name" value="HTH_TETR_2"/>
    <property type="match status" value="1"/>
</dbReference>
<accession>A0A931IAD1</accession>
<evidence type="ECO:0000256" key="1">
    <source>
        <dbReference type="ARBA" id="ARBA00023015"/>
    </source>
</evidence>
<sequence length="215" mass="23977">MPRPRSLTTADLAAAAIAVIDRDGLPALTMRAVAKELRVATMALYRYVTDRDHLEILVVDRVLEGVDLTLPPDTDWRARIDLLMHRMRDAVSAHPETVPLFLRHRQSATATLRYIEATLAVLTDAGFDGRDRVIAQRAIIGFLLGFLQNEHHASLRGPGTEAMARLSPHEYPLLVQTASQAREVSPAEEFSGGVRILLRGLDPRFERTRVAQQDE</sequence>
<dbReference type="SUPFAM" id="SSF48498">
    <property type="entry name" value="Tetracyclin repressor-like, C-terminal domain"/>
    <property type="match status" value="1"/>
</dbReference>
<dbReference type="InterPro" id="IPR009057">
    <property type="entry name" value="Homeodomain-like_sf"/>
</dbReference>
<dbReference type="Gene3D" id="1.10.357.10">
    <property type="entry name" value="Tetracycline Repressor, domain 2"/>
    <property type="match status" value="1"/>
</dbReference>
<evidence type="ECO:0000256" key="2">
    <source>
        <dbReference type="ARBA" id="ARBA00023125"/>
    </source>
</evidence>
<feature type="DNA-binding region" description="H-T-H motif" evidence="4">
    <location>
        <begin position="29"/>
        <end position="48"/>
    </location>
</feature>
<dbReference type="AlphaFoldDB" id="A0A931IAD1"/>
<dbReference type="InterPro" id="IPR050109">
    <property type="entry name" value="HTH-type_TetR-like_transc_reg"/>
</dbReference>
<evidence type="ECO:0000259" key="5">
    <source>
        <dbReference type="PROSITE" id="PS50977"/>
    </source>
</evidence>